<feature type="region of interest" description="Disordered" evidence="1">
    <location>
        <begin position="356"/>
        <end position="388"/>
    </location>
</feature>
<dbReference type="EMBL" id="CP132942">
    <property type="protein sequence ID" value="XCB33117.1"/>
    <property type="molecule type" value="Genomic_DNA"/>
</dbReference>
<dbReference type="GO" id="GO:0016747">
    <property type="term" value="F:acyltransferase activity, transferring groups other than amino-acyl groups"/>
    <property type="evidence" value="ECO:0007669"/>
    <property type="project" value="InterPro"/>
</dbReference>
<proteinExistence type="predicted"/>
<feature type="transmembrane region" description="Helical" evidence="2">
    <location>
        <begin position="141"/>
        <end position="163"/>
    </location>
</feature>
<reference evidence="4" key="2">
    <citation type="journal article" date="2024" name="Environ. Microbiol.">
        <title>Genome analysis and description of Tunturibacter gen. nov. expands the diversity of Terriglobia in tundra soils.</title>
        <authorList>
            <person name="Messyasz A."/>
            <person name="Mannisto M.K."/>
            <person name="Kerkhof L.J."/>
            <person name="Haggblom M.M."/>
        </authorList>
    </citation>
    <scope>NUCLEOTIDE SEQUENCE</scope>
    <source>
        <strain evidence="4">X5P6</strain>
    </source>
</reference>
<dbReference type="RefSeq" id="WP_353063961.1">
    <property type="nucleotide sequence ID" value="NZ_CP132942.1"/>
</dbReference>
<dbReference type="InterPro" id="IPR050879">
    <property type="entry name" value="Acyltransferase_3"/>
</dbReference>
<feature type="transmembrane region" description="Helical" evidence="2">
    <location>
        <begin position="326"/>
        <end position="343"/>
    </location>
</feature>
<feature type="transmembrane region" description="Helical" evidence="2">
    <location>
        <begin position="256"/>
        <end position="274"/>
    </location>
</feature>
<feature type="transmembrane region" description="Helical" evidence="2">
    <location>
        <begin position="230"/>
        <end position="250"/>
    </location>
</feature>
<evidence type="ECO:0000259" key="3">
    <source>
        <dbReference type="Pfam" id="PF01757"/>
    </source>
</evidence>
<dbReference type="AlphaFoldDB" id="A0AAU7ZQ92"/>
<dbReference type="KEGG" id="tpsc:RBB77_22305"/>
<keyword evidence="2" id="KW-1133">Transmembrane helix</keyword>
<dbReference type="GO" id="GO:0016020">
    <property type="term" value="C:membrane"/>
    <property type="evidence" value="ECO:0007669"/>
    <property type="project" value="TreeGrafter"/>
</dbReference>
<sequence>MTEAPVRHVRGYLPTLDGWRALAILAVISNHDIVHRVGWVSTQWFHYYGARGVDLFFALSGILICTRLLEEEQIRGRIDVKGFYIRRVCRIQPAAWAYLAVIGLLMLFHAIGAEPRGILYSVLLIRNVLPLHFGPGSWYTAHYWSLSVEEHFYLLLPGFLLLFRRYRIRTMAAAVVLLEVWRIVVLRHPRLQFGWLLEFRTDLAVEGILLAALVALLLRRSEVLAWLQRWLRPWVAWIIAAALWSAVTFHQGRFNHFAWICIYPPMIVSTLVHPTSLTGRMLELPPLRFIGRISYSLYLWQMLFLTHYVTLPAARWRPLQLVQTTGLRYVAMLGFSLASYYLLEKPMMRLGHRLAKPATPGRDGLEDSNQPRAEARESGVRPETWLIS</sequence>
<organism evidence="4">
    <name type="scientific">Tunturiibacter psychrotolerans</name>
    <dbReference type="NCBI Taxonomy" id="3069686"/>
    <lineage>
        <taxon>Bacteria</taxon>
        <taxon>Pseudomonadati</taxon>
        <taxon>Acidobacteriota</taxon>
        <taxon>Terriglobia</taxon>
        <taxon>Terriglobales</taxon>
        <taxon>Acidobacteriaceae</taxon>
        <taxon>Tunturiibacter</taxon>
    </lineage>
</organism>
<dbReference type="PANTHER" id="PTHR23028:SF53">
    <property type="entry name" value="ACYL_TRANSF_3 DOMAIN-CONTAINING PROTEIN"/>
    <property type="match status" value="1"/>
</dbReference>
<keyword evidence="4" id="KW-0012">Acyltransferase</keyword>
<evidence type="ECO:0000313" key="4">
    <source>
        <dbReference type="EMBL" id="XCB33117.1"/>
    </source>
</evidence>
<dbReference type="InterPro" id="IPR002656">
    <property type="entry name" value="Acyl_transf_3_dom"/>
</dbReference>
<keyword evidence="2" id="KW-0472">Membrane</keyword>
<protein>
    <submittedName>
        <fullName evidence="4">Acyltransferase</fullName>
        <ecNumber evidence="4">2.3.-.-</ecNumber>
    </submittedName>
</protein>
<evidence type="ECO:0000256" key="2">
    <source>
        <dbReference type="SAM" id="Phobius"/>
    </source>
</evidence>
<feature type="domain" description="Acyltransferase 3" evidence="3">
    <location>
        <begin position="16"/>
        <end position="342"/>
    </location>
</feature>
<name>A0AAU7ZQ92_9BACT</name>
<dbReference type="PANTHER" id="PTHR23028">
    <property type="entry name" value="ACETYLTRANSFERASE"/>
    <property type="match status" value="1"/>
</dbReference>
<reference evidence="4" key="1">
    <citation type="submission" date="2023-08" db="EMBL/GenBank/DDBJ databases">
        <authorList>
            <person name="Messyasz A."/>
            <person name="Mannisto M.K."/>
            <person name="Kerkhof L.J."/>
            <person name="Haggblom M."/>
        </authorList>
    </citation>
    <scope>NUCLEOTIDE SEQUENCE</scope>
    <source>
        <strain evidence="4">X5P6</strain>
    </source>
</reference>
<dbReference type="GO" id="GO:0009103">
    <property type="term" value="P:lipopolysaccharide biosynthetic process"/>
    <property type="evidence" value="ECO:0007669"/>
    <property type="project" value="TreeGrafter"/>
</dbReference>
<keyword evidence="2" id="KW-0812">Transmembrane</keyword>
<accession>A0AAU7ZQ92</accession>
<gene>
    <name evidence="4" type="ORF">RBB77_22305</name>
</gene>
<feature type="transmembrane region" description="Helical" evidence="2">
    <location>
        <begin position="95"/>
        <end position="113"/>
    </location>
</feature>
<dbReference type="EC" id="2.3.-.-" evidence="4"/>
<evidence type="ECO:0000256" key="1">
    <source>
        <dbReference type="SAM" id="MobiDB-lite"/>
    </source>
</evidence>
<keyword evidence="4" id="KW-0808">Transferase</keyword>
<dbReference type="Pfam" id="PF01757">
    <property type="entry name" value="Acyl_transf_3"/>
    <property type="match status" value="1"/>
</dbReference>
<feature type="transmembrane region" description="Helical" evidence="2">
    <location>
        <begin position="295"/>
        <end position="314"/>
    </location>
</feature>
<feature type="transmembrane region" description="Helical" evidence="2">
    <location>
        <begin position="199"/>
        <end position="218"/>
    </location>
</feature>